<name>A0A3E0K9K9_9BACI</name>
<dbReference type="AlphaFoldDB" id="A0A3E0K9K9"/>
<keyword evidence="1" id="KW-0812">Transmembrane</keyword>
<proteinExistence type="predicted"/>
<evidence type="ECO:0000256" key="1">
    <source>
        <dbReference type="SAM" id="Phobius"/>
    </source>
</evidence>
<comment type="caution">
    <text evidence="2">The sequence shown here is derived from an EMBL/GenBank/DDBJ whole genome shotgun (WGS) entry which is preliminary data.</text>
</comment>
<dbReference type="Proteomes" id="UP000257014">
    <property type="component" value="Unassembled WGS sequence"/>
</dbReference>
<feature type="transmembrane region" description="Helical" evidence="1">
    <location>
        <begin position="20"/>
        <end position="36"/>
    </location>
</feature>
<evidence type="ECO:0000313" key="2">
    <source>
        <dbReference type="EMBL" id="REJ31603.1"/>
    </source>
</evidence>
<keyword evidence="1" id="KW-0472">Membrane</keyword>
<keyword evidence="1" id="KW-1133">Transmembrane helix</keyword>
<gene>
    <name evidence="2" type="ORF">C6P37_00135</name>
</gene>
<dbReference type="EMBL" id="QEWE01000002">
    <property type="protein sequence ID" value="REJ31603.1"/>
    <property type="molecule type" value="Genomic_DNA"/>
</dbReference>
<reference evidence="2 3" key="1">
    <citation type="submission" date="2018-03" db="EMBL/GenBank/DDBJ databases">
        <authorList>
            <person name="Keele B.F."/>
        </authorList>
    </citation>
    <scope>NUCLEOTIDE SEQUENCE [LARGE SCALE GENOMIC DNA]</scope>
    <source>
        <strain evidence="2">ZCTH4_d</strain>
    </source>
</reference>
<evidence type="ECO:0000313" key="3">
    <source>
        <dbReference type="Proteomes" id="UP000257014"/>
    </source>
</evidence>
<protein>
    <submittedName>
        <fullName evidence="2">Uncharacterized protein</fullName>
    </submittedName>
</protein>
<organism evidence="2 3">
    <name type="scientific">Caldibacillus debilis</name>
    <dbReference type="NCBI Taxonomy" id="301148"/>
    <lineage>
        <taxon>Bacteria</taxon>
        <taxon>Bacillati</taxon>
        <taxon>Bacillota</taxon>
        <taxon>Bacilli</taxon>
        <taxon>Bacillales</taxon>
        <taxon>Bacillaceae</taxon>
        <taxon>Caldibacillus</taxon>
    </lineage>
</organism>
<sequence length="80" mass="9406">MQKVGDKKRRWQRGIKRRKIGVAFWIIVFPIFIAAADGKRFTSMLIINKPRASVHAVSIPFESKRETIKSRFRLCFLSDR</sequence>
<accession>A0A3E0K9K9</accession>